<dbReference type="InterPro" id="IPR051442">
    <property type="entry name" value="B3_domain"/>
</dbReference>
<gene>
    <name evidence="6" type="ORF">MERR_LOCUS24202</name>
</gene>
<sequence length="128" mass="14790">MVRELPQEIDLNALPCTITKVLTKSDVNGLSRLLLETSAVETHILPNLSEDDQNKIQDGVGVDVEVFDEDTRTEHKLTLKRMVYTTRSYVLNGVWIKQFVQRRELKRGNRIGFFWNGFSSRLHFCVLP</sequence>
<dbReference type="OrthoDB" id="1915967at2759"/>
<dbReference type="EMBL" id="CACVBM020001167">
    <property type="protein sequence ID" value="CAA7036967.1"/>
    <property type="molecule type" value="Genomic_DNA"/>
</dbReference>
<keyword evidence="7" id="KW-1185">Reference proteome</keyword>
<keyword evidence="5" id="KW-0539">Nucleus</keyword>
<dbReference type="Gene3D" id="2.40.330.10">
    <property type="entry name" value="DNA-binding pseudobarrel domain"/>
    <property type="match status" value="1"/>
</dbReference>
<protein>
    <recommendedName>
        <fullName evidence="8">TF-B3 domain-containing protein</fullName>
    </recommendedName>
</protein>
<dbReference type="GO" id="GO:0003677">
    <property type="term" value="F:DNA binding"/>
    <property type="evidence" value="ECO:0007669"/>
    <property type="project" value="UniProtKB-KW"/>
</dbReference>
<comment type="subcellular location">
    <subcellularLocation>
        <location evidence="1">Nucleus</location>
    </subcellularLocation>
</comment>
<evidence type="ECO:0000256" key="2">
    <source>
        <dbReference type="ARBA" id="ARBA00023015"/>
    </source>
</evidence>
<keyword evidence="3" id="KW-0238">DNA-binding</keyword>
<dbReference type="AlphaFoldDB" id="A0A6D2JJF3"/>
<accession>A0A6D2JJF3</accession>
<evidence type="ECO:0000256" key="1">
    <source>
        <dbReference type="ARBA" id="ARBA00004123"/>
    </source>
</evidence>
<comment type="caution">
    <text evidence="6">The sequence shown here is derived from an EMBL/GenBank/DDBJ whole genome shotgun (WGS) entry which is preliminary data.</text>
</comment>
<dbReference type="CDD" id="cd10017">
    <property type="entry name" value="B3_DNA"/>
    <property type="match status" value="1"/>
</dbReference>
<reference evidence="6" key="1">
    <citation type="submission" date="2020-01" db="EMBL/GenBank/DDBJ databases">
        <authorList>
            <person name="Mishra B."/>
        </authorList>
    </citation>
    <scope>NUCLEOTIDE SEQUENCE [LARGE SCALE GENOMIC DNA]</scope>
</reference>
<dbReference type="SUPFAM" id="SSF101936">
    <property type="entry name" value="DNA-binding pseudobarrel domain"/>
    <property type="match status" value="1"/>
</dbReference>
<dbReference type="PANTHER" id="PTHR34269:SF11">
    <property type="entry name" value="B3 DOMAIN PROTEIN"/>
    <property type="match status" value="1"/>
</dbReference>
<evidence type="ECO:0008006" key="8">
    <source>
        <dbReference type="Google" id="ProtNLM"/>
    </source>
</evidence>
<evidence type="ECO:0000313" key="7">
    <source>
        <dbReference type="Proteomes" id="UP000467841"/>
    </source>
</evidence>
<evidence type="ECO:0000256" key="3">
    <source>
        <dbReference type="ARBA" id="ARBA00023125"/>
    </source>
</evidence>
<evidence type="ECO:0000313" key="6">
    <source>
        <dbReference type="EMBL" id="CAA7036967.1"/>
    </source>
</evidence>
<dbReference type="PANTHER" id="PTHR34269">
    <property type="entry name" value="TRANSCRIPTION FACTOR B3-DOMAIN FAMILY-RELATED"/>
    <property type="match status" value="1"/>
</dbReference>
<organism evidence="6 7">
    <name type="scientific">Microthlaspi erraticum</name>
    <dbReference type="NCBI Taxonomy" id="1685480"/>
    <lineage>
        <taxon>Eukaryota</taxon>
        <taxon>Viridiplantae</taxon>
        <taxon>Streptophyta</taxon>
        <taxon>Embryophyta</taxon>
        <taxon>Tracheophyta</taxon>
        <taxon>Spermatophyta</taxon>
        <taxon>Magnoliopsida</taxon>
        <taxon>eudicotyledons</taxon>
        <taxon>Gunneridae</taxon>
        <taxon>Pentapetalae</taxon>
        <taxon>rosids</taxon>
        <taxon>malvids</taxon>
        <taxon>Brassicales</taxon>
        <taxon>Brassicaceae</taxon>
        <taxon>Coluteocarpeae</taxon>
        <taxon>Microthlaspi</taxon>
    </lineage>
</organism>
<dbReference type="InterPro" id="IPR003340">
    <property type="entry name" value="B3_DNA-bd"/>
</dbReference>
<name>A0A6D2JJF3_9BRAS</name>
<dbReference type="Proteomes" id="UP000467841">
    <property type="component" value="Unassembled WGS sequence"/>
</dbReference>
<proteinExistence type="predicted"/>
<evidence type="ECO:0000256" key="5">
    <source>
        <dbReference type="ARBA" id="ARBA00023242"/>
    </source>
</evidence>
<dbReference type="InterPro" id="IPR015300">
    <property type="entry name" value="DNA-bd_pseudobarrel_sf"/>
</dbReference>
<evidence type="ECO:0000256" key="4">
    <source>
        <dbReference type="ARBA" id="ARBA00023163"/>
    </source>
</evidence>
<dbReference type="GO" id="GO:0005634">
    <property type="term" value="C:nucleus"/>
    <property type="evidence" value="ECO:0007669"/>
    <property type="project" value="UniProtKB-SubCell"/>
</dbReference>
<keyword evidence="2" id="KW-0805">Transcription regulation</keyword>
<keyword evidence="4" id="KW-0804">Transcription</keyword>